<protein>
    <submittedName>
        <fullName evidence="1">Ammonium transporter</fullName>
        <ecNumber evidence="1">3.4.24.39</ecNumber>
    </submittedName>
</protein>
<organism evidence="1">
    <name type="scientific">Ophidiomyces ophidiicola</name>
    <dbReference type="NCBI Taxonomy" id="1387563"/>
    <lineage>
        <taxon>Eukaryota</taxon>
        <taxon>Fungi</taxon>
        <taxon>Dikarya</taxon>
        <taxon>Ascomycota</taxon>
        <taxon>Pezizomycotina</taxon>
        <taxon>Eurotiomycetes</taxon>
        <taxon>Eurotiomycetidae</taxon>
        <taxon>Onygenales</taxon>
        <taxon>Onygenaceae</taxon>
        <taxon>Ophidiomyces</taxon>
    </lineage>
</organism>
<name>A0ACB8UMX9_9EURO</name>
<sequence length="362" mass="38754">MFLPAVVTVLAALATPAFSFAISRLPQATQDLDIKLTAISNTRIKAVITNTANRPLNLLKYNNFLDDGPIQKVSIFKDGQPVQFDGMLRRIQMTDLHPSVFVPLTPGQSIAKEFDIASTADLAAGGTFTISSQGLIPFAEANATTLAGAMAFKTNQLDLEIDGALAASVAKAITALSPRTRVDSGCSGAEKNSLLAALKSSASLSQAAARAAQSNPTKLAEYFRNSDSRTVQAVVARFQAVARESSSTTGGSTRYYCKDSMGGCQQNVLAYTLPSQNLVVNCPIYYRLPPLSRSCHAQDQATTTLHEFTHNPGVYQPFCQDNAYGYENCRRLSAQQALNNADSYALFANGKPHLSLSLSTHS</sequence>
<evidence type="ECO:0000313" key="1">
    <source>
        <dbReference type="EMBL" id="KAI2381909.1"/>
    </source>
</evidence>
<gene>
    <name evidence="1" type="primary">MEP2</name>
    <name evidence="1" type="ORF">LOY88_006491</name>
</gene>
<reference evidence="1" key="1">
    <citation type="journal article" date="2022" name="bioRxiv">
        <title>Population genetic analysis of Ophidiomyces ophidiicola, the causative agent of snake fungal disease, indicates recent introductions to the USA.</title>
        <authorList>
            <person name="Ladner J.T."/>
            <person name="Palmer J.M."/>
            <person name="Ettinger C.L."/>
            <person name="Stajich J.E."/>
            <person name="Farrell T.M."/>
            <person name="Glorioso B.M."/>
            <person name="Lawson B."/>
            <person name="Price S.J."/>
            <person name="Stengle A.G."/>
            <person name="Grear D.A."/>
            <person name="Lorch J.M."/>
        </authorList>
    </citation>
    <scope>NUCLEOTIDE SEQUENCE</scope>
    <source>
        <strain evidence="1">NWHC 24266-5</strain>
    </source>
</reference>
<dbReference type="EMBL" id="JALBCA010000159">
    <property type="protein sequence ID" value="KAI2381909.1"/>
    <property type="molecule type" value="Genomic_DNA"/>
</dbReference>
<dbReference type="EC" id="3.4.24.39" evidence="1"/>
<comment type="caution">
    <text evidence="1">The sequence shown here is derived from an EMBL/GenBank/DDBJ whole genome shotgun (WGS) entry which is preliminary data.</text>
</comment>
<proteinExistence type="predicted"/>
<keyword evidence="1" id="KW-0378">Hydrolase</keyword>
<accession>A0ACB8UMX9</accession>